<evidence type="ECO:0000256" key="1">
    <source>
        <dbReference type="PROSITE-ProRule" id="PRU00042"/>
    </source>
</evidence>
<evidence type="ECO:0000313" key="4">
    <source>
        <dbReference type="EMBL" id="KAF9451545.1"/>
    </source>
</evidence>
<evidence type="ECO:0000256" key="2">
    <source>
        <dbReference type="SAM" id="Coils"/>
    </source>
</evidence>
<dbReference type="AlphaFoldDB" id="A0A9P5XIX5"/>
<keyword evidence="5" id="KW-1185">Reference proteome</keyword>
<gene>
    <name evidence="4" type="ORF">P691DRAFT_344494</name>
</gene>
<dbReference type="InterPro" id="IPR013087">
    <property type="entry name" value="Znf_C2H2_type"/>
</dbReference>
<name>A0A9P5XIX5_9AGAR</name>
<accession>A0A9P5XIX5</accession>
<keyword evidence="1" id="KW-0479">Metal-binding</keyword>
<proteinExistence type="predicted"/>
<dbReference type="Proteomes" id="UP000807342">
    <property type="component" value="Unassembled WGS sequence"/>
</dbReference>
<sequence>MVYHAIYGKGFTITFRSTPVSSLFTDLVYPFPMSSIDQGLLPNLTPYSSGEGLTKPVAVQVSVPSETESVVCILERCMFVRASDLLAETTLATKNSEGEVTWVSFGPTYHSNIVKAAVATVKSAQKGAHKTLAIKEGLFIFILDILNGRPQVDFFVKKEIERGCNRANRERKRLARKRQRAARRERVRESELLKAGKRVDPAVLEGTVKTDPVDGQTRRCSACHKRFASRKKLSKHKCVTSTGDAPVNSKGKRDVGVSEAVAKRRLRRARNRQNKRLRQKAEKAAAEEREFQVAVAAKILELESPVTDGSGRESCENCEVVASMYVHGVWPKCATHGAYRVQAEVASWVFESTPEKVAKAVRARKF</sequence>
<dbReference type="EMBL" id="MU151083">
    <property type="protein sequence ID" value="KAF9451545.1"/>
    <property type="molecule type" value="Genomic_DNA"/>
</dbReference>
<keyword evidence="2" id="KW-0175">Coiled coil</keyword>
<feature type="coiled-coil region" evidence="2">
    <location>
        <begin position="263"/>
        <end position="294"/>
    </location>
</feature>
<dbReference type="OrthoDB" id="3268900at2759"/>
<organism evidence="4 5">
    <name type="scientific">Macrolepiota fuliginosa MF-IS2</name>
    <dbReference type="NCBI Taxonomy" id="1400762"/>
    <lineage>
        <taxon>Eukaryota</taxon>
        <taxon>Fungi</taxon>
        <taxon>Dikarya</taxon>
        <taxon>Basidiomycota</taxon>
        <taxon>Agaricomycotina</taxon>
        <taxon>Agaricomycetes</taxon>
        <taxon>Agaricomycetidae</taxon>
        <taxon>Agaricales</taxon>
        <taxon>Agaricineae</taxon>
        <taxon>Agaricaceae</taxon>
        <taxon>Macrolepiota</taxon>
    </lineage>
</organism>
<feature type="domain" description="C2H2-type" evidence="3">
    <location>
        <begin position="218"/>
        <end position="246"/>
    </location>
</feature>
<evidence type="ECO:0000313" key="5">
    <source>
        <dbReference type="Proteomes" id="UP000807342"/>
    </source>
</evidence>
<dbReference type="PROSITE" id="PS50157">
    <property type="entry name" value="ZINC_FINGER_C2H2_2"/>
    <property type="match status" value="1"/>
</dbReference>
<comment type="caution">
    <text evidence="4">The sequence shown here is derived from an EMBL/GenBank/DDBJ whole genome shotgun (WGS) entry which is preliminary data.</text>
</comment>
<reference evidence="4" key="1">
    <citation type="submission" date="2020-11" db="EMBL/GenBank/DDBJ databases">
        <authorList>
            <consortium name="DOE Joint Genome Institute"/>
            <person name="Ahrendt S."/>
            <person name="Riley R."/>
            <person name="Andreopoulos W."/>
            <person name="Labutti K."/>
            <person name="Pangilinan J."/>
            <person name="Ruiz-Duenas F.J."/>
            <person name="Barrasa J.M."/>
            <person name="Sanchez-Garcia M."/>
            <person name="Camarero S."/>
            <person name="Miyauchi S."/>
            <person name="Serrano A."/>
            <person name="Linde D."/>
            <person name="Babiker R."/>
            <person name="Drula E."/>
            <person name="Ayuso-Fernandez I."/>
            <person name="Pacheco R."/>
            <person name="Padilla G."/>
            <person name="Ferreira P."/>
            <person name="Barriuso J."/>
            <person name="Kellner H."/>
            <person name="Castanera R."/>
            <person name="Alfaro M."/>
            <person name="Ramirez L."/>
            <person name="Pisabarro A.G."/>
            <person name="Kuo A."/>
            <person name="Tritt A."/>
            <person name="Lipzen A."/>
            <person name="He G."/>
            <person name="Yan M."/>
            <person name="Ng V."/>
            <person name="Cullen D."/>
            <person name="Martin F."/>
            <person name="Rosso M.-N."/>
            <person name="Henrissat B."/>
            <person name="Hibbett D."/>
            <person name="Martinez A.T."/>
            <person name="Grigoriev I.V."/>
        </authorList>
    </citation>
    <scope>NUCLEOTIDE SEQUENCE</scope>
    <source>
        <strain evidence="4">MF-IS2</strain>
    </source>
</reference>
<feature type="coiled-coil region" evidence="2">
    <location>
        <begin position="157"/>
        <end position="184"/>
    </location>
</feature>
<protein>
    <recommendedName>
        <fullName evidence="3">C2H2-type domain-containing protein</fullName>
    </recommendedName>
</protein>
<evidence type="ECO:0000259" key="3">
    <source>
        <dbReference type="PROSITE" id="PS50157"/>
    </source>
</evidence>
<dbReference type="GO" id="GO:0008270">
    <property type="term" value="F:zinc ion binding"/>
    <property type="evidence" value="ECO:0007669"/>
    <property type="project" value="UniProtKB-KW"/>
</dbReference>
<keyword evidence="1" id="KW-0862">Zinc</keyword>
<keyword evidence="1" id="KW-0863">Zinc-finger</keyword>